<feature type="region of interest" description="Disordered" evidence="1">
    <location>
        <begin position="60"/>
        <end position="79"/>
    </location>
</feature>
<dbReference type="EMBL" id="LTDF01000097">
    <property type="protein sequence ID" value="KXT48670.1"/>
    <property type="molecule type" value="Genomic_DNA"/>
</dbReference>
<gene>
    <name evidence="2" type="ORF">HMPREF2531_02777</name>
</gene>
<proteinExistence type="predicted"/>
<protein>
    <submittedName>
        <fullName evidence="2">Uncharacterized protein</fullName>
    </submittedName>
</protein>
<accession>A0A139LBA0</accession>
<sequence length="79" mass="9427">MSEKEMNSYRLTNMEEPTDEMLSQLMKEVAEEAKCRSEEAHRKFFTELRTAARMQRREIAHKQQRMENLGKCKTDADNE</sequence>
<comment type="caution">
    <text evidence="2">The sequence shown here is derived from an EMBL/GenBank/DDBJ whole genome shotgun (WGS) entry which is preliminary data.</text>
</comment>
<dbReference type="Proteomes" id="UP000070319">
    <property type="component" value="Unassembled WGS sequence"/>
</dbReference>
<organism evidence="2">
    <name type="scientific">Bacteroides intestinalis</name>
    <dbReference type="NCBI Taxonomy" id="329854"/>
    <lineage>
        <taxon>Bacteria</taxon>
        <taxon>Pseudomonadati</taxon>
        <taxon>Bacteroidota</taxon>
        <taxon>Bacteroidia</taxon>
        <taxon>Bacteroidales</taxon>
        <taxon>Bacteroidaceae</taxon>
        <taxon>Bacteroides</taxon>
    </lineage>
</organism>
<evidence type="ECO:0000313" key="2">
    <source>
        <dbReference type="EMBL" id="KXT48670.1"/>
    </source>
</evidence>
<reference evidence="2 3" key="1">
    <citation type="submission" date="2016-02" db="EMBL/GenBank/DDBJ databases">
        <authorList>
            <person name="Wen L."/>
            <person name="He K."/>
            <person name="Yang H."/>
        </authorList>
    </citation>
    <scope>NUCLEOTIDE SEQUENCE [LARGE SCALE GENOMIC DNA]</scope>
    <source>
        <strain evidence="2 3">KLE1704</strain>
    </source>
</reference>
<evidence type="ECO:0000313" key="3">
    <source>
        <dbReference type="Proteomes" id="UP000070319"/>
    </source>
</evidence>
<dbReference type="PATRIC" id="fig|329854.7.peg.2829"/>
<dbReference type="RefSeq" id="WP_061436628.1">
    <property type="nucleotide sequence ID" value="NZ_KQ968700.1"/>
</dbReference>
<name>A0A139LBA0_9BACE</name>
<evidence type="ECO:0000256" key="1">
    <source>
        <dbReference type="SAM" id="MobiDB-lite"/>
    </source>
</evidence>
<dbReference type="AlphaFoldDB" id="A0A139LBA0"/>